<evidence type="ECO:0000256" key="8">
    <source>
        <dbReference type="ARBA" id="ARBA00023136"/>
    </source>
</evidence>
<dbReference type="InterPro" id="IPR018108">
    <property type="entry name" value="MCP_transmembrane"/>
</dbReference>
<gene>
    <name evidence="11" type="ORF">POCULU_LOCUS2622</name>
</gene>
<dbReference type="Pfam" id="PF00153">
    <property type="entry name" value="Mito_carr"/>
    <property type="match status" value="3"/>
</dbReference>
<proteinExistence type="inferred from homology"/>
<dbReference type="GO" id="GO:0031966">
    <property type="term" value="C:mitochondrial membrane"/>
    <property type="evidence" value="ECO:0007669"/>
    <property type="project" value="UniProtKB-SubCell"/>
</dbReference>
<name>A0A9N8ZP33_9GLOM</name>
<comment type="subcellular location">
    <subcellularLocation>
        <location evidence="1">Mitochondrion membrane</location>
        <topology evidence="1">Multi-pass membrane protein</topology>
    </subcellularLocation>
</comment>
<evidence type="ECO:0000256" key="5">
    <source>
        <dbReference type="ARBA" id="ARBA00022737"/>
    </source>
</evidence>
<evidence type="ECO:0000313" key="11">
    <source>
        <dbReference type="EMBL" id="CAG8502026.1"/>
    </source>
</evidence>
<dbReference type="InterPro" id="IPR050567">
    <property type="entry name" value="Mitochondrial_Carrier"/>
</dbReference>
<feature type="repeat" description="Solcar" evidence="9">
    <location>
        <begin position="115"/>
        <end position="203"/>
    </location>
</feature>
<keyword evidence="3 10" id="KW-0813">Transport</keyword>
<keyword evidence="5" id="KW-0677">Repeat</keyword>
<dbReference type="InterPro" id="IPR023395">
    <property type="entry name" value="MCP_dom_sf"/>
</dbReference>
<comment type="similarity">
    <text evidence="2 10">Belongs to the mitochondrial carrier (TC 2.A.29) family.</text>
</comment>
<evidence type="ECO:0000256" key="2">
    <source>
        <dbReference type="ARBA" id="ARBA00006375"/>
    </source>
</evidence>
<keyword evidence="7" id="KW-0496">Mitochondrion</keyword>
<keyword evidence="4 9" id="KW-0812">Transmembrane</keyword>
<sequence length="322" mass="35310">MASKLAPPTPATVHVLAMPTWIQQATAGTIAGLAQVCVGHPFDTIKVRLQTQPNPPLYNNATDCLKKTIAKEGIRGLYKGVTSPLMGIGFCNAILFTINGRIRNAIQGPDKERQLTLSEIATSGALTGAFMGFVNCPVELVKIRLQLQRDNAVKLYNGTFDAATKIYAQHNLRGLYRGITVNILRDMPSFATYFFVYEGAKRTLAARYHNGNTKQLLLPELLLAGGAAGIACWIPCYPQDVIKSLMQSDVNLKYRSSFHAIKTLITEQRARGMPVVRAFFKGFGPTMARAFPANAATFFAYEMAISAMDARDPDEEPRGEFN</sequence>
<keyword evidence="8 9" id="KW-0472">Membrane</keyword>
<evidence type="ECO:0000313" key="12">
    <source>
        <dbReference type="Proteomes" id="UP000789572"/>
    </source>
</evidence>
<evidence type="ECO:0000256" key="7">
    <source>
        <dbReference type="ARBA" id="ARBA00023128"/>
    </source>
</evidence>
<keyword evidence="6" id="KW-1133">Transmembrane helix</keyword>
<comment type="caution">
    <text evidence="11">The sequence shown here is derived from an EMBL/GenBank/DDBJ whole genome shotgun (WGS) entry which is preliminary data.</text>
</comment>
<protein>
    <submittedName>
        <fullName evidence="11">924_t:CDS:1</fullName>
    </submittedName>
</protein>
<dbReference type="EMBL" id="CAJVPJ010000254">
    <property type="protein sequence ID" value="CAG8502026.1"/>
    <property type="molecule type" value="Genomic_DNA"/>
</dbReference>
<evidence type="ECO:0000256" key="1">
    <source>
        <dbReference type="ARBA" id="ARBA00004225"/>
    </source>
</evidence>
<feature type="repeat" description="Solcar" evidence="9">
    <location>
        <begin position="19"/>
        <end position="105"/>
    </location>
</feature>
<dbReference type="PANTHER" id="PTHR45624">
    <property type="entry name" value="MITOCHONDRIAL BASIC AMINO ACIDS TRANSPORTER-RELATED"/>
    <property type="match status" value="1"/>
</dbReference>
<reference evidence="11" key="1">
    <citation type="submission" date="2021-06" db="EMBL/GenBank/DDBJ databases">
        <authorList>
            <person name="Kallberg Y."/>
            <person name="Tangrot J."/>
            <person name="Rosling A."/>
        </authorList>
    </citation>
    <scope>NUCLEOTIDE SEQUENCE</scope>
    <source>
        <strain evidence="11">IA702</strain>
    </source>
</reference>
<evidence type="ECO:0000256" key="6">
    <source>
        <dbReference type="ARBA" id="ARBA00022989"/>
    </source>
</evidence>
<evidence type="ECO:0000256" key="10">
    <source>
        <dbReference type="RuleBase" id="RU000488"/>
    </source>
</evidence>
<dbReference type="AlphaFoldDB" id="A0A9N8ZP33"/>
<accession>A0A9N8ZP33</accession>
<feature type="repeat" description="Solcar" evidence="9">
    <location>
        <begin position="219"/>
        <end position="307"/>
    </location>
</feature>
<dbReference type="Proteomes" id="UP000789572">
    <property type="component" value="Unassembled WGS sequence"/>
</dbReference>
<dbReference type="GO" id="GO:0022857">
    <property type="term" value="F:transmembrane transporter activity"/>
    <property type="evidence" value="ECO:0007669"/>
    <property type="project" value="TreeGrafter"/>
</dbReference>
<evidence type="ECO:0000256" key="3">
    <source>
        <dbReference type="ARBA" id="ARBA00022448"/>
    </source>
</evidence>
<keyword evidence="12" id="KW-1185">Reference proteome</keyword>
<dbReference type="SUPFAM" id="SSF103506">
    <property type="entry name" value="Mitochondrial carrier"/>
    <property type="match status" value="1"/>
</dbReference>
<organism evidence="11 12">
    <name type="scientific">Paraglomus occultum</name>
    <dbReference type="NCBI Taxonomy" id="144539"/>
    <lineage>
        <taxon>Eukaryota</taxon>
        <taxon>Fungi</taxon>
        <taxon>Fungi incertae sedis</taxon>
        <taxon>Mucoromycota</taxon>
        <taxon>Glomeromycotina</taxon>
        <taxon>Glomeromycetes</taxon>
        <taxon>Paraglomerales</taxon>
        <taxon>Paraglomeraceae</taxon>
        <taxon>Paraglomus</taxon>
    </lineage>
</organism>
<evidence type="ECO:0000256" key="4">
    <source>
        <dbReference type="ARBA" id="ARBA00022692"/>
    </source>
</evidence>
<evidence type="ECO:0000256" key="9">
    <source>
        <dbReference type="PROSITE-ProRule" id="PRU00282"/>
    </source>
</evidence>
<dbReference type="Gene3D" id="1.50.40.10">
    <property type="entry name" value="Mitochondrial carrier domain"/>
    <property type="match status" value="1"/>
</dbReference>
<dbReference type="OrthoDB" id="14252at2759"/>
<dbReference type="PROSITE" id="PS50920">
    <property type="entry name" value="SOLCAR"/>
    <property type="match status" value="3"/>
</dbReference>